<gene>
    <name evidence="2" type="ORF">NS331_20190</name>
</gene>
<dbReference type="GO" id="GO:0016034">
    <property type="term" value="F:maleylacetoacetate isomerase activity"/>
    <property type="evidence" value="ECO:0007669"/>
    <property type="project" value="TreeGrafter"/>
</dbReference>
<dbReference type="CDD" id="cd03205">
    <property type="entry name" value="GST_C_6"/>
    <property type="match status" value="1"/>
</dbReference>
<dbReference type="GO" id="GO:0006559">
    <property type="term" value="P:L-phenylalanine catabolic process"/>
    <property type="evidence" value="ECO:0007669"/>
    <property type="project" value="TreeGrafter"/>
</dbReference>
<dbReference type="GO" id="GO:0006749">
    <property type="term" value="P:glutathione metabolic process"/>
    <property type="evidence" value="ECO:0007669"/>
    <property type="project" value="TreeGrafter"/>
</dbReference>
<evidence type="ECO:0000313" key="3">
    <source>
        <dbReference type="Proteomes" id="UP000072741"/>
    </source>
</evidence>
<accession>A0A147GNR5</accession>
<dbReference type="AlphaFoldDB" id="A0A147GNR5"/>
<dbReference type="SUPFAM" id="SSF47616">
    <property type="entry name" value="GST C-terminal domain-like"/>
    <property type="match status" value="1"/>
</dbReference>
<dbReference type="Gene3D" id="3.40.30.10">
    <property type="entry name" value="Glutaredoxin"/>
    <property type="match status" value="1"/>
</dbReference>
<dbReference type="SUPFAM" id="SSF52833">
    <property type="entry name" value="Thioredoxin-like"/>
    <property type="match status" value="1"/>
</dbReference>
<dbReference type="Proteomes" id="UP000072741">
    <property type="component" value="Unassembled WGS sequence"/>
</dbReference>
<dbReference type="PATRIC" id="fig|433924.3.peg.1057"/>
<protein>
    <recommendedName>
        <fullName evidence="1">GST N-terminal domain-containing protein</fullName>
    </recommendedName>
</protein>
<dbReference type="Pfam" id="PF13417">
    <property type="entry name" value="GST_N_3"/>
    <property type="match status" value="1"/>
</dbReference>
<dbReference type="OrthoDB" id="8634103at2"/>
<dbReference type="InterPro" id="IPR036282">
    <property type="entry name" value="Glutathione-S-Trfase_C_sf"/>
</dbReference>
<dbReference type="PANTHER" id="PTHR42673:SF21">
    <property type="entry name" value="GLUTATHIONE S-TRANSFERASE YFCF"/>
    <property type="match status" value="1"/>
</dbReference>
<organism evidence="2 3">
    <name type="scientific">Pseudacidovorax intermedius</name>
    <dbReference type="NCBI Taxonomy" id="433924"/>
    <lineage>
        <taxon>Bacteria</taxon>
        <taxon>Pseudomonadati</taxon>
        <taxon>Pseudomonadota</taxon>
        <taxon>Betaproteobacteria</taxon>
        <taxon>Burkholderiales</taxon>
        <taxon>Comamonadaceae</taxon>
        <taxon>Pseudacidovorax</taxon>
    </lineage>
</organism>
<dbReference type="InterPro" id="IPR036249">
    <property type="entry name" value="Thioredoxin-like_sf"/>
</dbReference>
<evidence type="ECO:0000259" key="1">
    <source>
        <dbReference type="PROSITE" id="PS50404"/>
    </source>
</evidence>
<dbReference type="CDD" id="cd00570">
    <property type="entry name" value="GST_N_family"/>
    <property type="match status" value="1"/>
</dbReference>
<dbReference type="GO" id="GO:0004364">
    <property type="term" value="F:glutathione transferase activity"/>
    <property type="evidence" value="ECO:0007669"/>
    <property type="project" value="TreeGrafter"/>
</dbReference>
<feature type="domain" description="GST N-terminal" evidence="1">
    <location>
        <begin position="1"/>
        <end position="78"/>
    </location>
</feature>
<dbReference type="InterPro" id="IPR004045">
    <property type="entry name" value="Glutathione_S-Trfase_N"/>
</dbReference>
<reference evidence="2 3" key="1">
    <citation type="journal article" date="2016" name="Front. Microbiol.">
        <title>Genomic Resource of Rice Seed Associated Bacteria.</title>
        <authorList>
            <person name="Midha S."/>
            <person name="Bansal K."/>
            <person name="Sharma S."/>
            <person name="Kumar N."/>
            <person name="Patil P.P."/>
            <person name="Chaudhry V."/>
            <person name="Patil P.B."/>
        </authorList>
    </citation>
    <scope>NUCLEOTIDE SEQUENCE [LARGE SCALE GENOMIC DNA]</scope>
    <source>
        <strain evidence="2 3">NS331</strain>
    </source>
</reference>
<proteinExistence type="predicted"/>
<comment type="caution">
    <text evidence="2">The sequence shown here is derived from an EMBL/GenBank/DDBJ whole genome shotgun (WGS) entry which is preliminary data.</text>
</comment>
<dbReference type="PROSITE" id="PS50404">
    <property type="entry name" value="GST_NTER"/>
    <property type="match status" value="1"/>
</dbReference>
<sequence>MQLIGMLDSPYVRRTAIALQLLGLPFESRQVSVIRQMDEFRRYNPVVKAPTLVLDDGQALMDSTLILMHAESLAGPGRSLWPADAAGRVRALRLTGLALAACDKAVQIVYERELRPSERQHAPWSERITGQMRAAWQLLEEDMRRAPVPGGARQGEIGLAGITIAVTWHFTQQLVPGALPPDAFPLQAAFSAEAEALPAFARWPHA</sequence>
<keyword evidence="3" id="KW-1185">Reference proteome</keyword>
<dbReference type="PANTHER" id="PTHR42673">
    <property type="entry name" value="MALEYLACETOACETATE ISOMERASE"/>
    <property type="match status" value="1"/>
</dbReference>
<evidence type="ECO:0000313" key="2">
    <source>
        <dbReference type="EMBL" id="KTT15642.1"/>
    </source>
</evidence>
<dbReference type="EMBL" id="LDSL01000139">
    <property type="protein sequence ID" value="KTT15642.1"/>
    <property type="molecule type" value="Genomic_DNA"/>
</dbReference>
<dbReference type="Gene3D" id="1.20.1050.10">
    <property type="match status" value="1"/>
</dbReference>
<dbReference type="RefSeq" id="WP_058643747.1">
    <property type="nucleotide sequence ID" value="NZ_LDSL01000139.1"/>
</dbReference>
<name>A0A147GNR5_9BURK</name>